<reference evidence="1" key="1">
    <citation type="journal article" date="2021" name="Proc. Natl. Acad. Sci. U.S.A.">
        <title>A Catalog of Tens of Thousands of Viruses from Human Metagenomes Reveals Hidden Associations with Chronic Diseases.</title>
        <authorList>
            <person name="Tisza M.J."/>
            <person name="Buck C.B."/>
        </authorList>
    </citation>
    <scope>NUCLEOTIDE SEQUENCE</scope>
    <source>
        <strain evidence="1">CtTVN2</strain>
    </source>
</reference>
<organism evidence="1">
    <name type="scientific">Caudovirales sp. ctTVN2</name>
    <dbReference type="NCBI Taxonomy" id="2827634"/>
    <lineage>
        <taxon>Viruses</taxon>
        <taxon>Duplodnaviria</taxon>
        <taxon>Heunggongvirae</taxon>
        <taxon>Uroviricota</taxon>
        <taxon>Caudoviricetes</taxon>
    </lineage>
</organism>
<proteinExistence type="predicted"/>
<sequence>MPVVDIYVDKPVPVQDMKFTFVYDPAMVEAALHPPDSGQEQPFGAEKVL</sequence>
<name>A0A8S5S902_9CAUD</name>
<protein>
    <submittedName>
        <fullName evidence="1">Uncharacterized protein</fullName>
    </submittedName>
</protein>
<dbReference type="EMBL" id="BK032551">
    <property type="protein sequence ID" value="DAF47194.1"/>
    <property type="molecule type" value="Genomic_DNA"/>
</dbReference>
<evidence type="ECO:0000313" key="1">
    <source>
        <dbReference type="EMBL" id="DAF47194.1"/>
    </source>
</evidence>
<accession>A0A8S5S902</accession>